<organism evidence="2 3">
    <name type="scientific">Candidatus Alloenteromonas pullistercoris</name>
    <dbReference type="NCBI Taxonomy" id="2840785"/>
    <lineage>
        <taxon>Bacteria</taxon>
        <taxon>Bacillati</taxon>
        <taxon>Bacillota</taxon>
        <taxon>Bacillota incertae sedis</taxon>
        <taxon>Candidatus Alloenteromonas</taxon>
    </lineage>
</organism>
<evidence type="ECO:0000313" key="2">
    <source>
        <dbReference type="EMBL" id="MBO8426141.1"/>
    </source>
</evidence>
<reference evidence="2" key="2">
    <citation type="journal article" date="2021" name="PeerJ">
        <title>Extensive microbial diversity within the chicken gut microbiome revealed by metagenomics and culture.</title>
        <authorList>
            <person name="Gilroy R."/>
            <person name="Ravi A."/>
            <person name="Getino M."/>
            <person name="Pursley I."/>
            <person name="Horton D.L."/>
            <person name="Alikhan N.F."/>
            <person name="Baker D."/>
            <person name="Gharbi K."/>
            <person name="Hall N."/>
            <person name="Watson M."/>
            <person name="Adriaenssens E.M."/>
            <person name="Foster-Nyarko E."/>
            <person name="Jarju S."/>
            <person name="Secka A."/>
            <person name="Antonio M."/>
            <person name="Oren A."/>
            <person name="Chaudhuri R.R."/>
            <person name="La Ragione R."/>
            <person name="Hildebrand F."/>
            <person name="Pallen M.J."/>
        </authorList>
    </citation>
    <scope>NUCLEOTIDE SEQUENCE</scope>
    <source>
        <strain evidence="2">17113</strain>
    </source>
</reference>
<sequence>MEKDYSKKERWLKTLYVVFVSFAYLNCILFIGTILAARYGAGNIGTGLVIPLGVLVHLTLLLAVIVFGFVLGSVPQFSLSSSFLLKIKASLLPFYIAFFAFSVLVALDFFNVLLMVFALLGYIYVFAFAYAVLLLTSLPNIIALSKEVRERKGRKVGVSVLYLIFQFLFFLDFASALLICRHSGEAELKQAKEAV</sequence>
<reference evidence="2" key="1">
    <citation type="submission" date="2020-10" db="EMBL/GenBank/DDBJ databases">
        <authorList>
            <person name="Gilroy R."/>
        </authorList>
    </citation>
    <scope>NUCLEOTIDE SEQUENCE</scope>
    <source>
        <strain evidence="2">17113</strain>
    </source>
</reference>
<dbReference type="EMBL" id="JADINA010000018">
    <property type="protein sequence ID" value="MBO8426141.1"/>
    <property type="molecule type" value="Genomic_DNA"/>
</dbReference>
<protein>
    <submittedName>
        <fullName evidence="2">Uncharacterized protein</fullName>
    </submittedName>
</protein>
<feature type="transmembrane region" description="Helical" evidence="1">
    <location>
        <begin position="92"/>
        <end position="117"/>
    </location>
</feature>
<feature type="transmembrane region" description="Helical" evidence="1">
    <location>
        <begin position="12"/>
        <end position="36"/>
    </location>
</feature>
<keyword evidence="1" id="KW-0472">Membrane</keyword>
<feature type="transmembrane region" description="Helical" evidence="1">
    <location>
        <begin position="123"/>
        <end position="144"/>
    </location>
</feature>
<feature type="transmembrane region" description="Helical" evidence="1">
    <location>
        <begin position="156"/>
        <end position="179"/>
    </location>
</feature>
<evidence type="ECO:0000313" key="3">
    <source>
        <dbReference type="Proteomes" id="UP000823634"/>
    </source>
</evidence>
<feature type="transmembrane region" description="Helical" evidence="1">
    <location>
        <begin position="48"/>
        <end position="71"/>
    </location>
</feature>
<evidence type="ECO:0000256" key="1">
    <source>
        <dbReference type="SAM" id="Phobius"/>
    </source>
</evidence>
<accession>A0A9D9GV20</accession>
<proteinExistence type="predicted"/>
<gene>
    <name evidence="2" type="ORF">IAC61_02325</name>
</gene>
<keyword evidence="1" id="KW-0812">Transmembrane</keyword>
<comment type="caution">
    <text evidence="2">The sequence shown here is derived from an EMBL/GenBank/DDBJ whole genome shotgun (WGS) entry which is preliminary data.</text>
</comment>
<dbReference type="Proteomes" id="UP000823634">
    <property type="component" value="Unassembled WGS sequence"/>
</dbReference>
<dbReference type="AlphaFoldDB" id="A0A9D9GV20"/>
<name>A0A9D9GV20_9FIRM</name>
<keyword evidence="1" id="KW-1133">Transmembrane helix</keyword>